<dbReference type="PATRIC" id="fig|1121022.4.peg.3325"/>
<organism evidence="4 5">
    <name type="scientific">Asticcacaulis benevestitus DSM 16100 = ATCC BAA-896</name>
    <dbReference type="NCBI Taxonomy" id="1121022"/>
    <lineage>
        <taxon>Bacteria</taxon>
        <taxon>Pseudomonadati</taxon>
        <taxon>Pseudomonadota</taxon>
        <taxon>Alphaproteobacteria</taxon>
        <taxon>Caulobacterales</taxon>
        <taxon>Caulobacteraceae</taxon>
        <taxon>Asticcacaulis</taxon>
    </lineage>
</organism>
<protein>
    <recommendedName>
        <fullName evidence="3">Carbohydrate kinase PfkB domain-containing protein</fullName>
    </recommendedName>
</protein>
<gene>
    <name evidence="4" type="ORF">ABENE_16350</name>
</gene>
<accession>V4PLH5</accession>
<dbReference type="InterPro" id="IPR011611">
    <property type="entry name" value="PfkB_dom"/>
</dbReference>
<dbReference type="SUPFAM" id="SSF53613">
    <property type="entry name" value="Ribokinase-like"/>
    <property type="match status" value="1"/>
</dbReference>
<dbReference type="Proteomes" id="UP000017837">
    <property type="component" value="Unassembled WGS sequence"/>
</dbReference>
<evidence type="ECO:0000313" key="4">
    <source>
        <dbReference type="EMBL" id="ESQ88099.1"/>
    </source>
</evidence>
<keyword evidence="2" id="KW-0418">Kinase</keyword>
<dbReference type="InterPro" id="IPR029056">
    <property type="entry name" value="Ribokinase-like"/>
</dbReference>
<dbReference type="AlphaFoldDB" id="V4PLH5"/>
<dbReference type="PROSITE" id="PS00584">
    <property type="entry name" value="PFKB_KINASES_2"/>
    <property type="match status" value="1"/>
</dbReference>
<dbReference type="Gene3D" id="3.40.1190.20">
    <property type="match status" value="1"/>
</dbReference>
<dbReference type="OrthoDB" id="9792663at2"/>
<proteinExistence type="predicted"/>
<sequence>MHKHELAFGQNLKLHEKALAKYMNVRTFNLTKIPTKLTIIGDIGVDIVMGPLKSWPSIGTEILMERSEMRAGGSAGNAALAAQSLGTSVHLIAGVGSDSLGQWLISQFYELQADIETIPAATTTTVGLIHAGGDRNFFTTHGHLDAYDGISTLPPAEPGAVALLTGVFLMPRLRKRYVDLISRIRRQGYAVAIDTGWPSEGWTPSVIEEVRSWLALSDHVLLNDLEICSLAARGDLKASMEHIIGWLRPGATLVAKVGRDGAIGCRGEARFSATPPMTSPIFDTIGAGDAFNAGYLDALIRGQDIFGALTAGCVCATKTIGHFPRQRSLPEAFQEAR</sequence>
<dbReference type="GO" id="GO:0005829">
    <property type="term" value="C:cytosol"/>
    <property type="evidence" value="ECO:0007669"/>
    <property type="project" value="TreeGrafter"/>
</dbReference>
<dbReference type="eggNOG" id="COG0524">
    <property type="taxonomic scope" value="Bacteria"/>
</dbReference>
<reference evidence="4 5" key="1">
    <citation type="journal article" date="2014" name="Nature">
        <title>Sequential evolution of bacterial morphology by co-option of a developmental regulator.</title>
        <authorList>
            <person name="Jiang C."/>
            <person name="Brown P.J."/>
            <person name="Ducret A."/>
            <person name="Brun Y.V."/>
        </authorList>
    </citation>
    <scope>NUCLEOTIDE SEQUENCE [LARGE SCALE GENOMIC DNA]</scope>
    <source>
        <strain evidence="4 5">DSM 16100</strain>
    </source>
</reference>
<evidence type="ECO:0000256" key="2">
    <source>
        <dbReference type="ARBA" id="ARBA00022777"/>
    </source>
</evidence>
<comment type="caution">
    <text evidence="4">The sequence shown here is derived from an EMBL/GenBank/DDBJ whole genome shotgun (WGS) entry which is preliminary data.</text>
</comment>
<name>V4PLH5_9CAUL</name>
<evidence type="ECO:0000259" key="3">
    <source>
        <dbReference type="Pfam" id="PF00294"/>
    </source>
</evidence>
<keyword evidence="5" id="KW-1185">Reference proteome</keyword>
<dbReference type="STRING" id="1121022.GCA_000376105_03598"/>
<dbReference type="InterPro" id="IPR002173">
    <property type="entry name" value="Carboh/pur_kinase_PfkB_CS"/>
</dbReference>
<evidence type="ECO:0000313" key="5">
    <source>
        <dbReference type="Proteomes" id="UP000017837"/>
    </source>
</evidence>
<keyword evidence="1" id="KW-0808">Transferase</keyword>
<dbReference type="GO" id="GO:0016301">
    <property type="term" value="F:kinase activity"/>
    <property type="evidence" value="ECO:0007669"/>
    <property type="project" value="UniProtKB-KW"/>
</dbReference>
<dbReference type="RefSeq" id="WP_018083279.1">
    <property type="nucleotide sequence ID" value="NZ_AQWM01000027.1"/>
</dbReference>
<dbReference type="EMBL" id="AWGB01000039">
    <property type="protein sequence ID" value="ESQ88099.1"/>
    <property type="molecule type" value="Genomic_DNA"/>
</dbReference>
<feature type="domain" description="Carbohydrate kinase PfkB" evidence="3">
    <location>
        <begin position="38"/>
        <end position="330"/>
    </location>
</feature>
<dbReference type="PANTHER" id="PTHR10584:SF166">
    <property type="entry name" value="RIBOKINASE"/>
    <property type="match status" value="1"/>
</dbReference>
<evidence type="ECO:0000256" key="1">
    <source>
        <dbReference type="ARBA" id="ARBA00022679"/>
    </source>
</evidence>
<dbReference type="PANTHER" id="PTHR10584">
    <property type="entry name" value="SUGAR KINASE"/>
    <property type="match status" value="1"/>
</dbReference>
<dbReference type="Pfam" id="PF00294">
    <property type="entry name" value="PfkB"/>
    <property type="match status" value="1"/>
</dbReference>